<gene>
    <name evidence="2" type="ORF">XDN619_LOCUS12838</name>
</gene>
<dbReference type="Proteomes" id="UP000663887">
    <property type="component" value="Unassembled WGS sequence"/>
</dbReference>
<dbReference type="AlphaFoldDB" id="A0A816RGJ3"/>
<evidence type="ECO:0000256" key="1">
    <source>
        <dbReference type="SAM" id="Phobius"/>
    </source>
</evidence>
<organism evidence="2 3">
    <name type="scientific">Rotaria magnacalcarata</name>
    <dbReference type="NCBI Taxonomy" id="392030"/>
    <lineage>
        <taxon>Eukaryota</taxon>
        <taxon>Metazoa</taxon>
        <taxon>Spiralia</taxon>
        <taxon>Gnathifera</taxon>
        <taxon>Rotifera</taxon>
        <taxon>Eurotatoria</taxon>
        <taxon>Bdelloidea</taxon>
        <taxon>Philodinida</taxon>
        <taxon>Philodinidae</taxon>
        <taxon>Rotaria</taxon>
    </lineage>
</organism>
<evidence type="ECO:0000313" key="3">
    <source>
        <dbReference type="Proteomes" id="UP000663887"/>
    </source>
</evidence>
<accession>A0A816RGJ3</accession>
<feature type="transmembrane region" description="Helical" evidence="1">
    <location>
        <begin position="52"/>
        <end position="73"/>
    </location>
</feature>
<sequence length="243" mass="27819">MKYLLEKFVFTFHLLYGKRHCVNTVHSIIHFHQTGKDYGPLTNYSTFNYESVIGIFFFLVVLSFFLLLGQLAAATNGTKTLPREIENNLELIKKSSAFAHSYCTTSSLYSFISEIQGYQKTSMNISGIHQTQKPISTINQNEKHELCLEFGDQFLLYNKCAIKGTSFTTRHYSKSKPFQDCGVLYQYNDRCCFGIINKVILIAATDKLLLQIHPLFHNEKDQCSVICEEPPNSIRECNAPVRV</sequence>
<keyword evidence="1" id="KW-0812">Transmembrane</keyword>
<proteinExistence type="predicted"/>
<keyword evidence="1" id="KW-1133">Transmembrane helix</keyword>
<evidence type="ECO:0000313" key="2">
    <source>
        <dbReference type="EMBL" id="CAF2072446.1"/>
    </source>
</evidence>
<dbReference type="EMBL" id="CAJNRG010005108">
    <property type="protein sequence ID" value="CAF2072446.1"/>
    <property type="molecule type" value="Genomic_DNA"/>
</dbReference>
<comment type="caution">
    <text evidence="2">The sequence shown here is derived from an EMBL/GenBank/DDBJ whole genome shotgun (WGS) entry which is preliminary data.</text>
</comment>
<protein>
    <submittedName>
        <fullName evidence="2">Uncharacterized protein</fullName>
    </submittedName>
</protein>
<keyword evidence="1" id="KW-0472">Membrane</keyword>
<name>A0A816RGJ3_9BILA</name>
<reference evidence="2" key="1">
    <citation type="submission" date="2021-02" db="EMBL/GenBank/DDBJ databases">
        <authorList>
            <person name="Nowell W R."/>
        </authorList>
    </citation>
    <scope>NUCLEOTIDE SEQUENCE</scope>
</reference>